<protein>
    <submittedName>
        <fullName evidence="2">O-antigen ligase family protein</fullName>
    </submittedName>
</protein>
<dbReference type="RefSeq" id="WP_309039855.1">
    <property type="nucleotide sequence ID" value="NZ_JAVIFY010000033.1"/>
</dbReference>
<evidence type="ECO:0000256" key="1">
    <source>
        <dbReference type="SAM" id="Phobius"/>
    </source>
</evidence>
<keyword evidence="3" id="KW-1185">Reference proteome</keyword>
<feature type="transmembrane region" description="Helical" evidence="1">
    <location>
        <begin position="12"/>
        <end position="28"/>
    </location>
</feature>
<evidence type="ECO:0000313" key="2">
    <source>
        <dbReference type="EMBL" id="MDQ9094138.1"/>
    </source>
</evidence>
<gene>
    <name evidence="2" type="ORF">RC083_21480</name>
</gene>
<feature type="transmembrane region" description="Helical" evidence="1">
    <location>
        <begin position="396"/>
        <end position="413"/>
    </location>
</feature>
<feature type="transmembrane region" description="Helical" evidence="1">
    <location>
        <begin position="62"/>
        <end position="82"/>
    </location>
</feature>
<dbReference type="InterPro" id="IPR051533">
    <property type="entry name" value="WaaL-like"/>
</dbReference>
<dbReference type="PANTHER" id="PTHR37422">
    <property type="entry name" value="TEICHURONIC ACID BIOSYNTHESIS PROTEIN TUAE"/>
    <property type="match status" value="1"/>
</dbReference>
<comment type="caution">
    <text evidence="2">The sequence shown here is derived from an EMBL/GenBank/DDBJ whole genome shotgun (WGS) entry which is preliminary data.</text>
</comment>
<accession>A0ABU1BI41</accession>
<dbReference type="EMBL" id="JAVIFY010000033">
    <property type="protein sequence ID" value="MDQ9094138.1"/>
    <property type="molecule type" value="Genomic_DNA"/>
</dbReference>
<evidence type="ECO:0000313" key="3">
    <source>
        <dbReference type="Proteomes" id="UP001226574"/>
    </source>
</evidence>
<feature type="transmembrane region" description="Helical" evidence="1">
    <location>
        <begin position="34"/>
        <end position="50"/>
    </location>
</feature>
<proteinExistence type="predicted"/>
<keyword evidence="1" id="KW-0812">Transmembrane</keyword>
<feature type="transmembrane region" description="Helical" evidence="1">
    <location>
        <begin position="94"/>
        <end position="114"/>
    </location>
</feature>
<sequence length="421" mass="47686">MISQKSFDFKSVVIYIFALSAPLSTTFLDKPNLALLSSLFFCVFLIGLVNKSLKFNNDIVKALLYSYFFVFLFSIIGGYSVSALYSSPEQTNKTISRIITMCLGLSVLIVLGDWLTKVNKEQLKLFIKLSFITTCIFALLGIYQIVANKFNLPFISTRSDVYGTSSSMKESLGFRLTSIAREPNFYSPILFESICLAFALLNRNKFIIFLLITLFLMFKTLSTGVYAHAILFFTLIFVFSRVRKIYKIMIFSILGGGVASFIYMNLDAFWLQYFMTKLQAEVSGSSLRSSVYITVLRTYLDSPYLNLFFGHGLNSLTSFDDFIIGTNSLEFAISNNLYIDFLWDSGVFGLLFFILGVLYVFMALNAVKHNSKAGFSAFMMLLSLLISSLYRSEYTTTHFFWVLANIVVLYCLAKKGPDNDT</sequence>
<feature type="transmembrane region" description="Helical" evidence="1">
    <location>
        <begin position="206"/>
        <end position="239"/>
    </location>
</feature>
<dbReference type="PANTHER" id="PTHR37422:SF13">
    <property type="entry name" value="LIPOPOLYSACCHARIDE BIOSYNTHESIS PROTEIN PA4999-RELATED"/>
    <property type="match status" value="1"/>
</dbReference>
<keyword evidence="1" id="KW-0472">Membrane</keyword>
<dbReference type="Proteomes" id="UP001226574">
    <property type="component" value="Unassembled WGS sequence"/>
</dbReference>
<keyword evidence="1" id="KW-1133">Transmembrane helix</keyword>
<name>A0ABU1BI41_PSEHA</name>
<feature type="transmembrane region" description="Helical" evidence="1">
    <location>
        <begin position="246"/>
        <end position="266"/>
    </location>
</feature>
<dbReference type="GO" id="GO:0016874">
    <property type="term" value="F:ligase activity"/>
    <property type="evidence" value="ECO:0007669"/>
    <property type="project" value="UniProtKB-KW"/>
</dbReference>
<reference evidence="2 3" key="1">
    <citation type="submission" date="2023-08" db="EMBL/GenBank/DDBJ databases">
        <title>Pseudoalteromonas haloplanktis LL1 genome.</title>
        <authorList>
            <person name="Wu S."/>
        </authorList>
    </citation>
    <scope>NUCLEOTIDE SEQUENCE [LARGE SCALE GENOMIC DNA]</scope>
    <source>
        <strain evidence="2 3">LL1</strain>
    </source>
</reference>
<organism evidence="2 3">
    <name type="scientific">Pseudoalteromonas haloplanktis</name>
    <name type="common">Alteromonas haloplanktis</name>
    <dbReference type="NCBI Taxonomy" id="228"/>
    <lineage>
        <taxon>Bacteria</taxon>
        <taxon>Pseudomonadati</taxon>
        <taxon>Pseudomonadota</taxon>
        <taxon>Gammaproteobacteria</taxon>
        <taxon>Alteromonadales</taxon>
        <taxon>Pseudoalteromonadaceae</taxon>
        <taxon>Pseudoalteromonas</taxon>
    </lineage>
</organism>
<feature type="transmembrane region" description="Helical" evidence="1">
    <location>
        <begin position="341"/>
        <end position="361"/>
    </location>
</feature>
<feature type="transmembrane region" description="Helical" evidence="1">
    <location>
        <begin position="373"/>
        <end position="390"/>
    </location>
</feature>
<feature type="transmembrane region" description="Helical" evidence="1">
    <location>
        <begin position="126"/>
        <end position="146"/>
    </location>
</feature>
<keyword evidence="2" id="KW-0436">Ligase</keyword>